<evidence type="ECO:0000313" key="2">
    <source>
        <dbReference type="EMBL" id="KNC67637.1"/>
    </source>
</evidence>
<dbReference type="Proteomes" id="UP000036850">
    <property type="component" value="Unassembled WGS sequence"/>
</dbReference>
<name>A0A0L0ET30_9GAMM</name>
<dbReference type="EMBL" id="LFZX01000057">
    <property type="protein sequence ID" value="KNC67637.1"/>
    <property type="molecule type" value="Genomic_DNA"/>
</dbReference>
<dbReference type="AlphaFoldDB" id="A0A0L0ET30"/>
<organism evidence="2 3">
    <name type="scientific">Pseudoalteromonas rubra</name>
    <dbReference type="NCBI Taxonomy" id="43658"/>
    <lineage>
        <taxon>Bacteria</taxon>
        <taxon>Pseudomonadati</taxon>
        <taxon>Pseudomonadota</taxon>
        <taxon>Gammaproteobacteria</taxon>
        <taxon>Alteromonadales</taxon>
        <taxon>Pseudoalteromonadaceae</taxon>
        <taxon>Pseudoalteromonas</taxon>
    </lineage>
</organism>
<reference evidence="3" key="1">
    <citation type="submission" date="2015-07" db="EMBL/GenBank/DDBJ databases">
        <title>Draft genome sequence of a Pseudoalteromonas rubra strain, OCN096, isolated from Kaneohe Bay, Oahu, Hawaii.</title>
        <authorList>
            <person name="Beurmann S."/>
            <person name="Ushijima B."/>
            <person name="Belcaid M."/>
            <person name="Callahan S.M."/>
            <person name="Aeby G.S."/>
        </authorList>
    </citation>
    <scope>NUCLEOTIDE SEQUENCE [LARGE SCALE GENOMIC DNA]</scope>
    <source>
        <strain evidence="3">OCN096</strain>
    </source>
</reference>
<proteinExistence type="predicted"/>
<keyword evidence="1" id="KW-0812">Transmembrane</keyword>
<feature type="transmembrane region" description="Helical" evidence="1">
    <location>
        <begin position="115"/>
        <end position="136"/>
    </location>
</feature>
<evidence type="ECO:0000256" key="1">
    <source>
        <dbReference type="SAM" id="Phobius"/>
    </source>
</evidence>
<feature type="transmembrane region" description="Helical" evidence="1">
    <location>
        <begin position="86"/>
        <end position="109"/>
    </location>
</feature>
<evidence type="ECO:0008006" key="4">
    <source>
        <dbReference type="Google" id="ProtNLM"/>
    </source>
</evidence>
<keyword evidence="1" id="KW-1133">Transmembrane helix</keyword>
<dbReference type="OrthoDB" id="5457135at2"/>
<dbReference type="PATRIC" id="fig|43658.6.peg.4566"/>
<feature type="transmembrane region" description="Helical" evidence="1">
    <location>
        <begin position="52"/>
        <end position="74"/>
    </location>
</feature>
<accession>A0A0L0ET30</accession>
<protein>
    <recommendedName>
        <fullName evidence="4">DUF3995 domain-containing protein</fullName>
    </recommendedName>
</protein>
<comment type="caution">
    <text evidence="2">The sequence shown here is derived from an EMBL/GenBank/DDBJ whole genome shotgun (WGS) entry which is preliminary data.</text>
</comment>
<gene>
    <name evidence="2" type="ORF">AC626_09640</name>
</gene>
<evidence type="ECO:0000313" key="3">
    <source>
        <dbReference type="Proteomes" id="UP000036850"/>
    </source>
</evidence>
<sequence>MGRQYGIALLLFAALSAWLVAGAHLSCIYFGPQCYAAQMAPPFVVESAQVGTMLAPIATIAASAIFVILGCYALSATGLMRRLPLLNVGIYSIALVCIIRGLLPIQLYVRHPEKISNAVFWIGVAWLIVGLCYLLGYRAVKKQRAD</sequence>
<keyword evidence="1" id="KW-0472">Membrane</keyword>